<organism evidence="1 2">
    <name type="scientific">Polyplax serrata</name>
    <name type="common">Common mouse louse</name>
    <dbReference type="NCBI Taxonomy" id="468196"/>
    <lineage>
        <taxon>Eukaryota</taxon>
        <taxon>Metazoa</taxon>
        <taxon>Ecdysozoa</taxon>
        <taxon>Arthropoda</taxon>
        <taxon>Hexapoda</taxon>
        <taxon>Insecta</taxon>
        <taxon>Pterygota</taxon>
        <taxon>Neoptera</taxon>
        <taxon>Paraneoptera</taxon>
        <taxon>Psocodea</taxon>
        <taxon>Troctomorpha</taxon>
        <taxon>Phthiraptera</taxon>
        <taxon>Anoplura</taxon>
        <taxon>Polyplacidae</taxon>
        <taxon>Polyplax</taxon>
    </lineage>
</organism>
<dbReference type="Proteomes" id="UP001372834">
    <property type="component" value="Unassembled WGS sequence"/>
</dbReference>
<proteinExistence type="predicted"/>
<reference evidence="1 2" key="1">
    <citation type="submission" date="2023-10" db="EMBL/GenBank/DDBJ databases">
        <title>Genomes of two closely related lineages of the louse Polyplax serrata with different host specificities.</title>
        <authorList>
            <person name="Martinu J."/>
            <person name="Tarabai H."/>
            <person name="Stefka J."/>
            <person name="Hypsa V."/>
        </authorList>
    </citation>
    <scope>NUCLEOTIDE SEQUENCE [LARGE SCALE GENOMIC DNA]</scope>
    <source>
        <strain evidence="1">HR10_N</strain>
    </source>
</reference>
<evidence type="ECO:0000313" key="1">
    <source>
        <dbReference type="EMBL" id="KAK6623237.1"/>
    </source>
</evidence>
<accession>A0AAN8S8D2</accession>
<evidence type="ECO:0008006" key="3">
    <source>
        <dbReference type="Google" id="ProtNLM"/>
    </source>
</evidence>
<comment type="caution">
    <text evidence="1">The sequence shown here is derived from an EMBL/GenBank/DDBJ whole genome shotgun (WGS) entry which is preliminary data.</text>
</comment>
<name>A0AAN8S8D2_POLSC</name>
<dbReference type="EMBL" id="JAWJWE010000038">
    <property type="protein sequence ID" value="KAK6623237.1"/>
    <property type="molecule type" value="Genomic_DNA"/>
</dbReference>
<protein>
    <recommendedName>
        <fullName evidence="3">Mitochondrial mRNA-processing protein COX24 C-terminal domain-containing protein</fullName>
    </recommendedName>
</protein>
<sequence length="255" mass="29335">MNLGNSTKKLVSHINSSLKFIQLKGLKLVDGKTTPLKGSLGVAQVKPTLMDQRKLSGENVKFFKMIHPVMQLENQLNLLGSSRNILIPPIPGWQKINEPDFNKKGKIEVPLSTNTHGSLELPCNVEQEKIEPVKNIISKKAVYMIRVRRRKMRIHKLKKLKKRNKYTYAKIKAQRKAAKKAAFEAMLKEIVSEGKTYNPEKHLEDMLAKLNWEPPVTEARGRLAPKWVIKQEQARIEFERVINERIEECLSKNKI</sequence>
<gene>
    <name evidence="1" type="ORF">RUM43_009089</name>
</gene>
<dbReference type="AlphaFoldDB" id="A0AAN8S8D2"/>
<evidence type="ECO:0000313" key="2">
    <source>
        <dbReference type="Proteomes" id="UP001372834"/>
    </source>
</evidence>